<dbReference type="Proteomes" id="UP000436655">
    <property type="component" value="Unassembled WGS sequence"/>
</dbReference>
<reference evidence="1 2" key="1">
    <citation type="journal article" date="2019" name="Syst. Appl. Microbiol.">
        <title>Polyphasic characterization of two novel Lactobacillus spp. isolated from blown salami packages: Description of Lactobacillus halodurans sp. nov. and Lactobacillus salsicarnum sp. nov.</title>
        <authorList>
            <person name="Schuster J.A."/>
            <person name="Klingl A."/>
            <person name="Vogel R.F."/>
            <person name="Ehrmann M.A."/>
        </authorList>
    </citation>
    <scope>NUCLEOTIDE SEQUENCE [LARGE SCALE GENOMIC DNA]</scope>
    <source>
        <strain evidence="1 2">TMW 1.2098</strain>
    </source>
</reference>
<dbReference type="RefSeq" id="WP_337692480.1">
    <property type="nucleotide sequence ID" value="NZ_VDFN01000028.1"/>
</dbReference>
<comment type="caution">
    <text evidence="1">The sequence shown here is derived from an EMBL/GenBank/DDBJ whole genome shotgun (WGS) entry which is preliminary data.</text>
</comment>
<organism evidence="1 2">
    <name type="scientific">Companilactobacillus mishanensis</name>
    <dbReference type="NCBI Taxonomy" id="2486008"/>
    <lineage>
        <taxon>Bacteria</taxon>
        <taxon>Bacillati</taxon>
        <taxon>Bacillota</taxon>
        <taxon>Bacilli</taxon>
        <taxon>Lactobacillales</taxon>
        <taxon>Lactobacillaceae</taxon>
        <taxon>Companilactobacillus</taxon>
    </lineage>
</organism>
<name>A0ABW9PAH6_9LACO</name>
<proteinExistence type="predicted"/>
<gene>
    <name evidence="1" type="ORF">FHL03_11710</name>
</gene>
<evidence type="ECO:0000313" key="1">
    <source>
        <dbReference type="EMBL" id="MQS46117.1"/>
    </source>
</evidence>
<evidence type="ECO:0000313" key="2">
    <source>
        <dbReference type="Proteomes" id="UP000436655"/>
    </source>
</evidence>
<sequence length="100" mass="11506">MGIFTKSQKNLSDSIYIKKVKPLLKNDGLKHVVMINSFSKWIDQNFNAEDKYTTQIDGILSSMQNDGYEILDVKFDSLQNQGLLKDMEGFHTLIIYVFVP</sequence>
<dbReference type="EMBL" id="VDFN01000028">
    <property type="protein sequence ID" value="MQS46117.1"/>
    <property type="molecule type" value="Genomic_DNA"/>
</dbReference>
<accession>A0ABW9PAH6</accession>
<protein>
    <submittedName>
        <fullName evidence="1">Uncharacterized protein</fullName>
    </submittedName>
</protein>
<keyword evidence="2" id="KW-1185">Reference proteome</keyword>